<evidence type="ECO:0000313" key="3">
    <source>
        <dbReference type="Proteomes" id="UP000801492"/>
    </source>
</evidence>
<dbReference type="Proteomes" id="UP000801492">
    <property type="component" value="Unassembled WGS sequence"/>
</dbReference>
<dbReference type="Pfam" id="PF03184">
    <property type="entry name" value="DDE_1"/>
    <property type="match status" value="1"/>
</dbReference>
<reference evidence="2" key="1">
    <citation type="submission" date="2019-08" db="EMBL/GenBank/DDBJ databases">
        <title>The genome of the North American firefly Photinus pyralis.</title>
        <authorList>
            <consortium name="Photinus pyralis genome working group"/>
            <person name="Fallon T.R."/>
            <person name="Sander Lower S.E."/>
            <person name="Weng J.-K."/>
        </authorList>
    </citation>
    <scope>NUCLEOTIDE SEQUENCE</scope>
    <source>
        <strain evidence="2">TRF0915ILg1</strain>
        <tissue evidence="2">Whole body</tissue>
    </source>
</reference>
<dbReference type="AlphaFoldDB" id="A0A8K0CP48"/>
<dbReference type="GO" id="GO:0003676">
    <property type="term" value="F:nucleic acid binding"/>
    <property type="evidence" value="ECO:0007669"/>
    <property type="project" value="InterPro"/>
</dbReference>
<dbReference type="InterPro" id="IPR004875">
    <property type="entry name" value="DDE_SF_endonuclease_dom"/>
</dbReference>
<dbReference type="OrthoDB" id="6749896at2759"/>
<comment type="caution">
    <text evidence="2">The sequence shown here is derived from an EMBL/GenBank/DDBJ whole genome shotgun (WGS) entry which is preliminary data.</text>
</comment>
<name>A0A8K0CP48_IGNLU</name>
<sequence length="151" mass="17763">MEEVRSVNLLRDPAKTVWTSLTREGFKVIFLPPNVTSIIQPMDQSIIEAMKRNYWKQLLCQLLLRDSNDKKMRLTVITFLKSIDLEEYDLLLLHERHKEPELATEVLDTFESLKVTEDGDREDVLKWLNKVAKDEGYLNIIVFGKIYTHLQ</sequence>
<protein>
    <recommendedName>
        <fullName evidence="1">DDE-1 domain-containing protein</fullName>
    </recommendedName>
</protein>
<feature type="domain" description="DDE-1" evidence="1">
    <location>
        <begin position="26"/>
        <end position="83"/>
    </location>
</feature>
<accession>A0A8K0CP48</accession>
<evidence type="ECO:0000313" key="2">
    <source>
        <dbReference type="EMBL" id="KAF2888551.1"/>
    </source>
</evidence>
<keyword evidence="3" id="KW-1185">Reference proteome</keyword>
<proteinExistence type="predicted"/>
<evidence type="ECO:0000259" key="1">
    <source>
        <dbReference type="Pfam" id="PF03184"/>
    </source>
</evidence>
<gene>
    <name evidence="2" type="ORF">ILUMI_17622</name>
</gene>
<dbReference type="EMBL" id="VTPC01076149">
    <property type="protein sequence ID" value="KAF2888551.1"/>
    <property type="molecule type" value="Genomic_DNA"/>
</dbReference>
<organism evidence="2 3">
    <name type="scientific">Ignelater luminosus</name>
    <name type="common">Cucubano</name>
    <name type="synonym">Pyrophorus luminosus</name>
    <dbReference type="NCBI Taxonomy" id="2038154"/>
    <lineage>
        <taxon>Eukaryota</taxon>
        <taxon>Metazoa</taxon>
        <taxon>Ecdysozoa</taxon>
        <taxon>Arthropoda</taxon>
        <taxon>Hexapoda</taxon>
        <taxon>Insecta</taxon>
        <taxon>Pterygota</taxon>
        <taxon>Neoptera</taxon>
        <taxon>Endopterygota</taxon>
        <taxon>Coleoptera</taxon>
        <taxon>Polyphaga</taxon>
        <taxon>Elateriformia</taxon>
        <taxon>Elateroidea</taxon>
        <taxon>Elateridae</taxon>
        <taxon>Agrypninae</taxon>
        <taxon>Pyrophorini</taxon>
        <taxon>Ignelater</taxon>
    </lineage>
</organism>